<evidence type="ECO:0000256" key="1">
    <source>
        <dbReference type="ARBA" id="ARBA00007345"/>
    </source>
</evidence>
<dbReference type="Pfam" id="PF00203">
    <property type="entry name" value="Ribosomal_S19"/>
    <property type="match status" value="1"/>
</dbReference>
<evidence type="ECO:0000256" key="4">
    <source>
        <dbReference type="ARBA" id="ARBA00035469"/>
    </source>
</evidence>
<protein>
    <recommendedName>
        <fullName evidence="4">40S ribosomal protein S15</fullName>
    </recommendedName>
</protein>
<dbReference type="AlphaFoldDB" id="A0A8D0X0K4"/>
<dbReference type="HAMAP" id="MF_00531">
    <property type="entry name" value="Ribosomal_uS19"/>
    <property type="match status" value="1"/>
</dbReference>
<dbReference type="Proteomes" id="UP000694570">
    <property type="component" value="Unplaced"/>
</dbReference>
<dbReference type="GO" id="GO:0005840">
    <property type="term" value="C:ribosome"/>
    <property type="evidence" value="ECO:0007669"/>
    <property type="project" value="UniProtKB-KW"/>
</dbReference>
<comment type="similarity">
    <text evidence="1 5">Belongs to the universal ribosomal protein uS19 family.</text>
</comment>
<keyword evidence="3 5" id="KW-0687">Ribonucleoprotein</keyword>
<evidence type="ECO:0000256" key="5">
    <source>
        <dbReference type="RuleBase" id="RU003485"/>
    </source>
</evidence>
<evidence type="ECO:0000256" key="2">
    <source>
        <dbReference type="ARBA" id="ARBA00022980"/>
    </source>
</evidence>
<accession>A0A8D0X0K4</accession>
<dbReference type="GO" id="GO:1990904">
    <property type="term" value="C:ribonucleoprotein complex"/>
    <property type="evidence" value="ECO:0007669"/>
    <property type="project" value="UniProtKB-KW"/>
</dbReference>
<dbReference type="InterPro" id="IPR023575">
    <property type="entry name" value="Ribosomal_uS19_SF"/>
</dbReference>
<proteinExistence type="inferred from homology"/>
<dbReference type="SUPFAM" id="SSF54570">
    <property type="entry name" value="Ribosomal protein S19"/>
    <property type="match status" value="1"/>
</dbReference>
<dbReference type="PANTHER" id="PTHR11880">
    <property type="entry name" value="RIBOSOMAL PROTEIN S19P FAMILY MEMBER"/>
    <property type="match status" value="1"/>
</dbReference>
<dbReference type="Ensembl" id="ENSSSCT00030063616.1">
    <property type="protein sequence ID" value="ENSSSCP00030029114.1"/>
    <property type="gene ID" value="ENSSSCG00030045598.1"/>
</dbReference>
<dbReference type="PRINTS" id="PR00975">
    <property type="entry name" value="RIBOSOMALS19"/>
</dbReference>
<name>A0A8D0X0K4_PIG</name>
<dbReference type="GO" id="GO:0006412">
    <property type="term" value="P:translation"/>
    <property type="evidence" value="ECO:0007669"/>
    <property type="project" value="InterPro"/>
</dbReference>
<organism evidence="6 7">
    <name type="scientific">Sus scrofa</name>
    <name type="common">Pig</name>
    <dbReference type="NCBI Taxonomy" id="9823"/>
    <lineage>
        <taxon>Eukaryota</taxon>
        <taxon>Metazoa</taxon>
        <taxon>Chordata</taxon>
        <taxon>Craniata</taxon>
        <taxon>Vertebrata</taxon>
        <taxon>Euteleostomi</taxon>
        <taxon>Mammalia</taxon>
        <taxon>Eutheria</taxon>
        <taxon>Laurasiatheria</taxon>
        <taxon>Artiodactyla</taxon>
        <taxon>Suina</taxon>
        <taxon>Suidae</taxon>
        <taxon>Sus</taxon>
    </lineage>
</organism>
<evidence type="ECO:0000256" key="3">
    <source>
        <dbReference type="ARBA" id="ARBA00023274"/>
    </source>
</evidence>
<evidence type="ECO:0000313" key="7">
    <source>
        <dbReference type="Proteomes" id="UP000694570"/>
    </source>
</evidence>
<dbReference type="InterPro" id="IPR002222">
    <property type="entry name" value="Ribosomal_uS19"/>
</dbReference>
<dbReference type="GO" id="GO:0003735">
    <property type="term" value="F:structural constituent of ribosome"/>
    <property type="evidence" value="ECO:0007669"/>
    <property type="project" value="InterPro"/>
</dbReference>
<keyword evidence="2 5" id="KW-0689">Ribosomal protein</keyword>
<dbReference type="PANTHER" id="PTHR11880:SF2">
    <property type="entry name" value="SMALL RIBOSOMAL SUBUNIT PROTEIN US19"/>
    <property type="match status" value="1"/>
</dbReference>
<evidence type="ECO:0000313" key="6">
    <source>
        <dbReference type="Ensembl" id="ENSSSCP00030029114.1"/>
    </source>
</evidence>
<dbReference type="Gene3D" id="3.30.860.10">
    <property type="entry name" value="30s Ribosomal Protein S19, Chain A"/>
    <property type="match status" value="1"/>
</dbReference>
<sequence>WCWCSGKADNVWCLEPAVGQPQLLRREGHSLLKRLREAKKEVPPTEKPPVVKTHLRDMIILPDMLGSIVGVDKGQTFNQVEIKPEKIGHHLSEFSITCKPEKHGHPLLRLHKPHRVACRPIKKQTFLKKKKKKKIHPDFCVENGLCIPVRMNT</sequence>
<reference evidence="6" key="1">
    <citation type="submission" date="2025-08" db="UniProtKB">
        <authorList>
            <consortium name="Ensembl"/>
        </authorList>
    </citation>
    <scope>IDENTIFICATION</scope>
</reference>